<feature type="transmembrane region" description="Helical" evidence="5">
    <location>
        <begin position="97"/>
        <end position="117"/>
    </location>
</feature>
<dbReference type="OrthoDB" id="9798188at2"/>
<evidence type="ECO:0000259" key="6">
    <source>
        <dbReference type="PROSITE" id="PS51371"/>
    </source>
</evidence>
<keyword evidence="9" id="KW-1185">Reference proteome</keyword>
<proteinExistence type="predicted"/>
<feature type="transmembrane region" description="Helical" evidence="5">
    <location>
        <begin position="6"/>
        <end position="27"/>
    </location>
</feature>
<evidence type="ECO:0000256" key="1">
    <source>
        <dbReference type="ARBA" id="ARBA00022737"/>
    </source>
</evidence>
<keyword evidence="4 5" id="KW-1133">Transmembrane helix</keyword>
<evidence type="ECO:0000259" key="7">
    <source>
        <dbReference type="PROSITE" id="PS51846"/>
    </source>
</evidence>
<dbReference type="InterPro" id="IPR046342">
    <property type="entry name" value="CBS_dom_sf"/>
</dbReference>
<dbReference type="PANTHER" id="PTHR22777:SF17">
    <property type="entry name" value="UPF0053 PROTEIN SLL0260"/>
    <property type="match status" value="1"/>
</dbReference>
<protein>
    <submittedName>
        <fullName evidence="8">DUF21 domain-containing protein</fullName>
    </submittedName>
</protein>
<dbReference type="SUPFAM" id="SSF54631">
    <property type="entry name" value="CBS-domain pair"/>
    <property type="match status" value="1"/>
</dbReference>
<dbReference type="InterPro" id="IPR000644">
    <property type="entry name" value="CBS_dom"/>
</dbReference>
<evidence type="ECO:0000256" key="3">
    <source>
        <dbReference type="PROSITE-ProRule" id="PRU00703"/>
    </source>
</evidence>
<keyword evidence="4 5" id="KW-0472">Membrane</keyword>
<dbReference type="Proteomes" id="UP000320801">
    <property type="component" value="Unassembled WGS sequence"/>
</dbReference>
<organism evidence="8 9">
    <name type="scientific">Mycoplasmopsis mucosicanis</name>
    <dbReference type="NCBI Taxonomy" id="458208"/>
    <lineage>
        <taxon>Bacteria</taxon>
        <taxon>Bacillati</taxon>
        <taxon>Mycoplasmatota</taxon>
        <taxon>Mycoplasmoidales</taxon>
        <taxon>Metamycoplasmataceae</taxon>
        <taxon>Mycoplasmopsis</taxon>
    </lineage>
</organism>
<evidence type="ECO:0000256" key="5">
    <source>
        <dbReference type="SAM" id="Phobius"/>
    </source>
</evidence>
<name>A0A507SQ73_9BACT</name>
<gene>
    <name evidence="8" type="ORF">E1I18_01350</name>
</gene>
<dbReference type="PANTHER" id="PTHR22777">
    <property type="entry name" value="HEMOLYSIN-RELATED"/>
    <property type="match status" value="1"/>
</dbReference>
<feature type="transmembrane region" description="Helical" evidence="5">
    <location>
        <begin position="63"/>
        <end position="85"/>
    </location>
</feature>
<dbReference type="GO" id="GO:0005886">
    <property type="term" value="C:plasma membrane"/>
    <property type="evidence" value="ECO:0007669"/>
    <property type="project" value="TreeGrafter"/>
</dbReference>
<evidence type="ECO:0000256" key="2">
    <source>
        <dbReference type="ARBA" id="ARBA00023122"/>
    </source>
</evidence>
<dbReference type="PROSITE" id="PS51846">
    <property type="entry name" value="CNNM"/>
    <property type="match status" value="1"/>
</dbReference>
<keyword evidence="2 3" id="KW-0129">CBS domain</keyword>
<keyword evidence="4 5" id="KW-0812">Transmembrane</keyword>
<dbReference type="InterPro" id="IPR002550">
    <property type="entry name" value="CNNM"/>
</dbReference>
<accession>A0A507SQ73</accession>
<dbReference type="PROSITE" id="PS51371">
    <property type="entry name" value="CBS"/>
    <property type="match status" value="2"/>
</dbReference>
<feature type="domain" description="CNNM transmembrane" evidence="7">
    <location>
        <begin position="3"/>
        <end position="184"/>
    </location>
</feature>
<evidence type="ECO:0000313" key="8">
    <source>
        <dbReference type="EMBL" id="TQC53960.1"/>
    </source>
</evidence>
<dbReference type="EMBL" id="SMDN01000004">
    <property type="protein sequence ID" value="TQC53960.1"/>
    <property type="molecule type" value="Genomic_DNA"/>
</dbReference>
<dbReference type="AlphaFoldDB" id="A0A507SQ73"/>
<comment type="caution">
    <text evidence="8">The sequence shown here is derived from an EMBL/GenBank/DDBJ whole genome shotgun (WGS) entry which is preliminary data.</text>
</comment>
<feature type="domain" description="CBS" evidence="6">
    <location>
        <begin position="203"/>
        <end position="260"/>
    </location>
</feature>
<evidence type="ECO:0000313" key="9">
    <source>
        <dbReference type="Proteomes" id="UP000320801"/>
    </source>
</evidence>
<evidence type="ECO:0000256" key="4">
    <source>
        <dbReference type="PROSITE-ProRule" id="PRU01193"/>
    </source>
</evidence>
<dbReference type="SMART" id="SM00116">
    <property type="entry name" value="CBS"/>
    <property type="match status" value="2"/>
</dbReference>
<dbReference type="Pfam" id="PF01595">
    <property type="entry name" value="CNNM"/>
    <property type="match status" value="1"/>
</dbReference>
<reference evidence="8 9" key="1">
    <citation type="submission" date="2019-03" db="EMBL/GenBank/DDBJ databases">
        <title>Characterization of a novel Mycoplasma cynos real-time PCR assay.</title>
        <authorList>
            <person name="Tallmadge R.L."/>
            <person name="Mitchell P.K."/>
            <person name="Goodman L."/>
        </authorList>
    </citation>
    <scope>NUCLEOTIDE SEQUENCE [LARGE SCALE GENOMIC DNA]</scope>
    <source>
        <strain evidence="8 9">1642</strain>
    </source>
</reference>
<feature type="transmembrane region" description="Helical" evidence="5">
    <location>
        <begin position="129"/>
        <end position="152"/>
    </location>
</feature>
<dbReference type="RefSeq" id="WP_141483815.1">
    <property type="nucleotide sequence ID" value="NZ_SMDN01000004.1"/>
</dbReference>
<dbReference type="Gene3D" id="3.10.580.10">
    <property type="entry name" value="CBS-domain"/>
    <property type="match status" value="1"/>
</dbReference>
<sequence length="425" mass="48204">MPPNYLIYVLIPILIFLLACSSIFSAAETAYTSLNPGKLESMIDRKEFGARIIKKQYNFFNRVLALILICNNIANIGLSTAVAYLFSVSLPQSATQYSALISTTILTPVIVILGEIVPKLVAKSYPEKVAKAFCYILEGLYWIFFPICWIISKLSSKIYVTNTEQDVKNLIDVAHTEGVLEANESIMAQNALDLDATRVRKHYIKVKDLSYLNYKASISEALEMFKETNYSRLPIEKDGNFLGIVLLKDIFHLERGKVIDHLKTIPTVSANITLAKALEKMRSQRAQMSFVTNNNSSSQVLGVITIEDIIEEIVGEIYDEFDEEEVEEIFEISLELFQASGNVQMRKILSTMELDFELDESDLVLNLEQWAHKQVKQKLHKNTKFEFCGVFFKVISTPSTKHKHFRFEIEIGNNAPINIDTQVIS</sequence>
<feature type="domain" description="CBS" evidence="6">
    <location>
        <begin position="261"/>
        <end position="320"/>
    </location>
</feature>
<keyword evidence="1" id="KW-0677">Repeat</keyword>
<dbReference type="Pfam" id="PF00571">
    <property type="entry name" value="CBS"/>
    <property type="match status" value="2"/>
</dbReference>